<evidence type="ECO:0000313" key="1">
    <source>
        <dbReference type="EMBL" id="KAJ9083979.1"/>
    </source>
</evidence>
<accession>A0ACC2UAD7</accession>
<dbReference type="EMBL" id="QTSX02000897">
    <property type="protein sequence ID" value="KAJ9083979.1"/>
    <property type="molecule type" value="Genomic_DNA"/>
</dbReference>
<keyword evidence="2" id="KW-1185">Reference proteome</keyword>
<evidence type="ECO:0000313" key="2">
    <source>
        <dbReference type="Proteomes" id="UP001165960"/>
    </source>
</evidence>
<name>A0ACC2UAD7_9FUNG</name>
<sequence>MPSKLGFKHSMLHSKALGELPETRQPGYYFVHQDGTLSIQKSERCMRTCGLEEFVAAIWSKMSDQAQKQQDTLPTFGYRFVAVSYDNISIFFSKLIKFNLRKELRDRTMLHHKLKRNQTVIKDGSDAHIVFKVSLQH</sequence>
<dbReference type="Proteomes" id="UP001165960">
    <property type="component" value="Unassembled WGS sequence"/>
</dbReference>
<reference evidence="1" key="1">
    <citation type="submission" date="2022-04" db="EMBL/GenBank/DDBJ databases">
        <title>Genome of the entomopathogenic fungus Entomophthora muscae.</title>
        <authorList>
            <person name="Elya C."/>
            <person name="Lovett B.R."/>
            <person name="Lee E."/>
            <person name="Macias A.M."/>
            <person name="Hajek A.E."/>
            <person name="De Bivort B.L."/>
            <person name="Kasson M.T."/>
            <person name="De Fine Licht H.H."/>
            <person name="Stajich J.E."/>
        </authorList>
    </citation>
    <scope>NUCLEOTIDE SEQUENCE</scope>
    <source>
        <strain evidence="1">Berkeley</strain>
    </source>
</reference>
<gene>
    <name evidence="1" type="ORF">DSO57_1028932</name>
</gene>
<organism evidence="1 2">
    <name type="scientific">Entomophthora muscae</name>
    <dbReference type="NCBI Taxonomy" id="34485"/>
    <lineage>
        <taxon>Eukaryota</taxon>
        <taxon>Fungi</taxon>
        <taxon>Fungi incertae sedis</taxon>
        <taxon>Zoopagomycota</taxon>
        <taxon>Entomophthoromycotina</taxon>
        <taxon>Entomophthoromycetes</taxon>
        <taxon>Entomophthorales</taxon>
        <taxon>Entomophthoraceae</taxon>
        <taxon>Entomophthora</taxon>
    </lineage>
</organism>
<comment type="caution">
    <text evidence="1">The sequence shown here is derived from an EMBL/GenBank/DDBJ whole genome shotgun (WGS) entry which is preliminary data.</text>
</comment>
<proteinExistence type="predicted"/>
<protein>
    <submittedName>
        <fullName evidence="1">Uncharacterized protein</fullName>
    </submittedName>
</protein>